<gene>
    <name evidence="1" type="ORF">S06H3_34336</name>
</gene>
<dbReference type="EMBL" id="BARV01020599">
    <property type="protein sequence ID" value="GAI29128.1"/>
    <property type="molecule type" value="Genomic_DNA"/>
</dbReference>
<proteinExistence type="predicted"/>
<comment type="caution">
    <text evidence="1">The sequence shown here is derived from an EMBL/GenBank/DDBJ whole genome shotgun (WGS) entry which is preliminary data.</text>
</comment>
<accession>X1MCW9</accession>
<protein>
    <submittedName>
        <fullName evidence="1">Uncharacterized protein</fullName>
    </submittedName>
</protein>
<reference evidence="1" key="1">
    <citation type="journal article" date="2014" name="Front. Microbiol.">
        <title>High frequency of phylogenetically diverse reductive dehalogenase-homologous genes in deep subseafloor sedimentary metagenomes.</title>
        <authorList>
            <person name="Kawai M."/>
            <person name="Futagami T."/>
            <person name="Toyoda A."/>
            <person name="Takaki Y."/>
            <person name="Nishi S."/>
            <person name="Hori S."/>
            <person name="Arai W."/>
            <person name="Tsubouchi T."/>
            <person name="Morono Y."/>
            <person name="Uchiyama I."/>
            <person name="Ito T."/>
            <person name="Fujiyama A."/>
            <person name="Inagaki F."/>
            <person name="Takami H."/>
        </authorList>
    </citation>
    <scope>NUCLEOTIDE SEQUENCE</scope>
    <source>
        <strain evidence="1">Expedition CK06-06</strain>
    </source>
</reference>
<organism evidence="1">
    <name type="scientific">marine sediment metagenome</name>
    <dbReference type="NCBI Taxonomy" id="412755"/>
    <lineage>
        <taxon>unclassified sequences</taxon>
        <taxon>metagenomes</taxon>
        <taxon>ecological metagenomes</taxon>
    </lineage>
</organism>
<dbReference type="AlphaFoldDB" id="X1MCW9"/>
<evidence type="ECO:0000313" key="1">
    <source>
        <dbReference type="EMBL" id="GAI29128.1"/>
    </source>
</evidence>
<name>X1MCW9_9ZZZZ</name>
<sequence length="111" mass="12936">MISKEGDELGIEPIQKRLEMDEKLMEKAFLFYGIPKVLLRNSLPIKEAPKYVDDYEITPEYNYQWDDKTKSVKIIEKPWQILDDRGKPSYSLLPPPVVVSLIKQIVEVLSL</sequence>